<evidence type="ECO:0000313" key="1">
    <source>
        <dbReference type="EMBL" id="JAD34187.1"/>
    </source>
</evidence>
<sequence length="45" mass="5165">MQLTLFSLALDLFCLYLHKPLFSGSATEPYGSSLVRLFLRRSKLM</sequence>
<reference evidence="1" key="1">
    <citation type="submission" date="2014-09" db="EMBL/GenBank/DDBJ databases">
        <authorList>
            <person name="Magalhaes I.L.F."/>
            <person name="Oliveira U."/>
            <person name="Santos F.R."/>
            <person name="Vidigal T.H.D.A."/>
            <person name="Brescovit A.D."/>
            <person name="Santos A.J."/>
        </authorList>
    </citation>
    <scope>NUCLEOTIDE SEQUENCE</scope>
    <source>
        <tissue evidence="1">Shoot tissue taken approximately 20 cm above the soil surface</tissue>
    </source>
</reference>
<dbReference type="AlphaFoldDB" id="A0A0A8ZH47"/>
<dbReference type="EMBL" id="GBRH01263708">
    <property type="protein sequence ID" value="JAD34187.1"/>
    <property type="molecule type" value="Transcribed_RNA"/>
</dbReference>
<proteinExistence type="predicted"/>
<accession>A0A0A8ZH47</accession>
<name>A0A0A8ZH47_ARUDO</name>
<reference evidence="1" key="2">
    <citation type="journal article" date="2015" name="Data Brief">
        <title>Shoot transcriptome of the giant reed, Arundo donax.</title>
        <authorList>
            <person name="Barrero R.A."/>
            <person name="Guerrero F.D."/>
            <person name="Moolhuijzen P."/>
            <person name="Goolsby J.A."/>
            <person name="Tidwell J."/>
            <person name="Bellgard S.E."/>
            <person name="Bellgard M.I."/>
        </authorList>
    </citation>
    <scope>NUCLEOTIDE SEQUENCE</scope>
    <source>
        <tissue evidence="1">Shoot tissue taken approximately 20 cm above the soil surface</tissue>
    </source>
</reference>
<protein>
    <submittedName>
        <fullName evidence="1">Uncharacterized protein</fullName>
    </submittedName>
</protein>
<organism evidence="1">
    <name type="scientific">Arundo donax</name>
    <name type="common">Giant reed</name>
    <name type="synonym">Donax arundinaceus</name>
    <dbReference type="NCBI Taxonomy" id="35708"/>
    <lineage>
        <taxon>Eukaryota</taxon>
        <taxon>Viridiplantae</taxon>
        <taxon>Streptophyta</taxon>
        <taxon>Embryophyta</taxon>
        <taxon>Tracheophyta</taxon>
        <taxon>Spermatophyta</taxon>
        <taxon>Magnoliopsida</taxon>
        <taxon>Liliopsida</taxon>
        <taxon>Poales</taxon>
        <taxon>Poaceae</taxon>
        <taxon>PACMAD clade</taxon>
        <taxon>Arundinoideae</taxon>
        <taxon>Arundineae</taxon>
        <taxon>Arundo</taxon>
    </lineage>
</organism>